<name>A0A835W254_CHLIN</name>
<proteinExistence type="predicted"/>
<dbReference type="OrthoDB" id="553265at2759"/>
<dbReference type="EMBL" id="JAEHOC010000010">
    <property type="protein sequence ID" value="KAG2437787.1"/>
    <property type="molecule type" value="Genomic_DNA"/>
</dbReference>
<reference evidence="2" key="1">
    <citation type="journal article" date="2020" name="bioRxiv">
        <title>Comparative genomics of Chlamydomonas.</title>
        <authorList>
            <person name="Craig R.J."/>
            <person name="Hasan A.R."/>
            <person name="Ness R.W."/>
            <person name="Keightley P.D."/>
        </authorList>
    </citation>
    <scope>NUCLEOTIDE SEQUENCE</scope>
    <source>
        <strain evidence="2">SAG 7.73</strain>
    </source>
</reference>
<dbReference type="Proteomes" id="UP000650467">
    <property type="component" value="Unassembled WGS sequence"/>
</dbReference>
<keyword evidence="3" id="KW-1185">Reference proteome</keyword>
<evidence type="ECO:0000313" key="2">
    <source>
        <dbReference type="EMBL" id="KAG2437787.1"/>
    </source>
</evidence>
<feature type="region of interest" description="Disordered" evidence="1">
    <location>
        <begin position="572"/>
        <end position="597"/>
    </location>
</feature>
<feature type="compositionally biased region" description="Polar residues" evidence="1">
    <location>
        <begin position="580"/>
        <end position="596"/>
    </location>
</feature>
<protein>
    <submittedName>
        <fullName evidence="2">Uncharacterized protein</fullName>
    </submittedName>
</protein>
<feature type="region of interest" description="Disordered" evidence="1">
    <location>
        <begin position="453"/>
        <end position="551"/>
    </location>
</feature>
<organism evidence="2 3">
    <name type="scientific">Chlamydomonas incerta</name>
    <dbReference type="NCBI Taxonomy" id="51695"/>
    <lineage>
        <taxon>Eukaryota</taxon>
        <taxon>Viridiplantae</taxon>
        <taxon>Chlorophyta</taxon>
        <taxon>core chlorophytes</taxon>
        <taxon>Chlorophyceae</taxon>
        <taxon>CS clade</taxon>
        <taxon>Chlamydomonadales</taxon>
        <taxon>Chlamydomonadaceae</taxon>
        <taxon>Chlamydomonas</taxon>
    </lineage>
</organism>
<gene>
    <name evidence="2" type="ORF">HXX76_005407</name>
</gene>
<dbReference type="AlphaFoldDB" id="A0A835W254"/>
<evidence type="ECO:0000256" key="1">
    <source>
        <dbReference type="SAM" id="MobiDB-lite"/>
    </source>
</evidence>
<sequence>MDTAAVELKLLDLAKLVRTAQECQHQSDVLHGLKEDQLAAGIEVLQVQLQQIQRAVWSHDGVVASGAGGSGSALRGSGLSSSDLLLARRTELQSLESRLQALEAGVARDAKAAEEAVAARDQVERMLLERVIALEGSVAGGRAVRSAWAEQQDIRQLRRELADLTSGVAGALSCLGLQPWLGTASEEAADAEAGGGGAAADADAKAAALGQGQGQGPSAAVAGQRLQMAAEQGYGLARVGGAAAAPVPPATEAVGEGADRTVRRSSALQALPPVLQEAMDRTAHAAAAAAVEASEARVAVQREADAARVRALAGVVQSLGGAQRALAGQVEQLAELCPRLLEALQHARQHPASAGAFTTASAAAGGGGGRDAQLEEAYMLAAEAGSLMVGMKKALAEAMVLGTAGAASYSEQLDAAVAGDATLQPMLEEAKVLRGRLAMAAATVPAPSDATTTAAAAAGAKQPSPGLGAQGDLRDTTNTLHGHHDAHTESAKGVVRMSGGNSCAGATRQSPTRQQPPDAPAAAHVVPSALHGSDGSHPGPNHQSPHGAASASSAVSVVSLADLARPHFAGGAAQLAGPNQLPTPWHQQEQEQQPRTSRLPYVYPYREQDATEGSAGGWEGGMRTLALSAALAAQMQAALQGLSSTASLLHAGTAAAAGALTAAGLDVAA</sequence>
<evidence type="ECO:0000313" key="3">
    <source>
        <dbReference type="Proteomes" id="UP000650467"/>
    </source>
</evidence>
<comment type="caution">
    <text evidence="2">The sequence shown here is derived from an EMBL/GenBank/DDBJ whole genome shotgun (WGS) entry which is preliminary data.</text>
</comment>
<accession>A0A835W254</accession>
<feature type="compositionally biased region" description="Low complexity" evidence="1">
    <location>
        <begin position="520"/>
        <end position="529"/>
    </location>
</feature>